<evidence type="ECO:0000313" key="11">
    <source>
        <dbReference type="EMBL" id="BAZ02926.1"/>
    </source>
</evidence>
<dbReference type="KEGG" id="ttq:NIES37_69390"/>
<dbReference type="Pfam" id="PF26002">
    <property type="entry name" value="Beta-barrel_AprE"/>
    <property type="match status" value="1"/>
</dbReference>
<keyword evidence="12" id="KW-1185">Reference proteome</keyword>
<keyword evidence="6" id="KW-0175">Coiled coil</keyword>
<dbReference type="GO" id="GO:0016020">
    <property type="term" value="C:membrane"/>
    <property type="evidence" value="ECO:0007669"/>
    <property type="project" value="UniProtKB-SubCell"/>
</dbReference>
<feature type="domain" description="AprE-like long alpha-helical hairpin" evidence="9">
    <location>
        <begin position="233"/>
        <end position="369"/>
    </location>
</feature>
<evidence type="ECO:0000256" key="3">
    <source>
        <dbReference type="ARBA" id="ARBA00022692"/>
    </source>
</evidence>
<dbReference type="AlphaFoldDB" id="A0A1Z4NB65"/>
<evidence type="ECO:0000256" key="4">
    <source>
        <dbReference type="ARBA" id="ARBA00022989"/>
    </source>
</evidence>
<comment type="similarity">
    <text evidence="2">Belongs to the membrane fusion protein (MFP) (TC 8.A.1) family.</text>
</comment>
<feature type="coiled-coil region" evidence="6">
    <location>
        <begin position="236"/>
        <end position="277"/>
    </location>
</feature>
<feature type="coiled-coil region" evidence="6">
    <location>
        <begin position="302"/>
        <end position="336"/>
    </location>
</feature>
<dbReference type="Pfam" id="PF25994">
    <property type="entry name" value="HH_AprE"/>
    <property type="match status" value="1"/>
</dbReference>
<dbReference type="SUPFAM" id="SSF111369">
    <property type="entry name" value="HlyD-like secretion proteins"/>
    <property type="match status" value="1"/>
</dbReference>
<dbReference type="EMBL" id="AP018249">
    <property type="protein sequence ID" value="BAZ02926.1"/>
    <property type="molecule type" value="Genomic_DNA"/>
</dbReference>
<name>A0A1Z4NB65_9CYAN</name>
<feature type="region of interest" description="Disordered" evidence="7">
    <location>
        <begin position="1"/>
        <end position="67"/>
    </location>
</feature>
<evidence type="ECO:0000259" key="9">
    <source>
        <dbReference type="Pfam" id="PF25994"/>
    </source>
</evidence>
<protein>
    <submittedName>
        <fullName evidence="11">Uncharacterized protein</fullName>
    </submittedName>
</protein>
<gene>
    <name evidence="11" type="ORF">NIES37_69390</name>
</gene>
<evidence type="ECO:0000313" key="12">
    <source>
        <dbReference type="Proteomes" id="UP000218785"/>
    </source>
</evidence>
<reference evidence="11 12" key="1">
    <citation type="submission" date="2017-06" db="EMBL/GenBank/DDBJ databases">
        <title>Genome sequencing of cyanobaciteial culture collection at National Institute for Environmental Studies (NIES).</title>
        <authorList>
            <person name="Hirose Y."/>
            <person name="Shimura Y."/>
            <person name="Fujisawa T."/>
            <person name="Nakamura Y."/>
            <person name="Kawachi M."/>
        </authorList>
    </citation>
    <scope>NUCLEOTIDE SEQUENCE [LARGE SCALE GENOMIC DNA]</scope>
    <source>
        <strain evidence="11 12">NIES-37</strain>
        <plasmid evidence="12">Plasmid1 dna</plasmid>
    </source>
</reference>
<dbReference type="Proteomes" id="UP000218785">
    <property type="component" value="Plasmid plasmid1"/>
</dbReference>
<feature type="domain" description="AprE-like beta-barrel" evidence="10">
    <location>
        <begin position="431"/>
        <end position="521"/>
    </location>
</feature>
<evidence type="ECO:0000256" key="2">
    <source>
        <dbReference type="ARBA" id="ARBA00009477"/>
    </source>
</evidence>
<keyword evidence="5 8" id="KW-0472">Membrane</keyword>
<sequence>MNTNNNNGNNGQGNHNSNGTKGTGNNGNGNSSIPSVVSIQQLEELAPKASPNPEEIQPKPPSTARRYVPKFDQPVILQQSRKWSRAILWGLISATTGAIIWANVAKIEEAVSATGKLEPSGTVKEIQAPVGGVVKEIYVEDGKQVKAGEKLLSLDPTTANAQLDSFNKIRSSLVIENQFYQSQMKGGGAVSVTSLQISHQMLDLTKSRATLVAENQLYRTQLDGNLSKTPLTIEQKERLQSNQVELDARVAAANLEVDQLSRQLKQTEIKLISTKDTLAMNTGILDNITPLMEDGAISKIQYLKQQQEVSNAQSEIEQLQQERLRLQSAIGQAQAKLHSTVAVSRKDWITQIADNNKKIAEIDSQLTKAIVENNKKIAEIDSQLSQTQMNLKYQEIITPVDGTVFELKAHTPGFVVTSSEPILKVVPDDALIAKVYITNKDIGFVKENMTVDVRIDSFPFSEFGDVKGTLIWIGSDALPPDQIYPFYRFPAKVRLERQSILINGRNVTLQSGMSVTGNIKLRERTVMSIFTDMFGSSIESLKFVR</sequence>
<keyword evidence="3 8" id="KW-0812">Transmembrane</keyword>
<accession>A0A1Z4NB65</accession>
<evidence type="ECO:0000256" key="8">
    <source>
        <dbReference type="SAM" id="Phobius"/>
    </source>
</evidence>
<evidence type="ECO:0000256" key="1">
    <source>
        <dbReference type="ARBA" id="ARBA00004167"/>
    </source>
</evidence>
<evidence type="ECO:0000256" key="6">
    <source>
        <dbReference type="SAM" id="Coils"/>
    </source>
</evidence>
<geneLocation type="plasmid" evidence="12">
    <name>Plasmid1 dna</name>
</geneLocation>
<dbReference type="PRINTS" id="PR01490">
    <property type="entry name" value="RTXTOXIND"/>
</dbReference>
<dbReference type="Gene3D" id="2.40.50.100">
    <property type="match status" value="1"/>
</dbReference>
<feature type="transmembrane region" description="Helical" evidence="8">
    <location>
        <begin position="86"/>
        <end position="104"/>
    </location>
</feature>
<evidence type="ECO:0000256" key="7">
    <source>
        <dbReference type="SAM" id="MobiDB-lite"/>
    </source>
</evidence>
<dbReference type="RefSeq" id="WP_096584601.1">
    <property type="nucleotide sequence ID" value="NZ_CAWNJS010000002.1"/>
</dbReference>
<feature type="compositionally biased region" description="Low complexity" evidence="7">
    <location>
        <begin position="1"/>
        <end position="20"/>
    </location>
</feature>
<proteinExistence type="inferred from homology"/>
<organism evidence="11 12">
    <name type="scientific">Tolypothrix tenuis PCC 7101</name>
    <dbReference type="NCBI Taxonomy" id="231146"/>
    <lineage>
        <taxon>Bacteria</taxon>
        <taxon>Bacillati</taxon>
        <taxon>Cyanobacteriota</taxon>
        <taxon>Cyanophyceae</taxon>
        <taxon>Nostocales</taxon>
        <taxon>Tolypothrichaceae</taxon>
        <taxon>Tolypothrix</taxon>
    </lineage>
</organism>
<comment type="subcellular location">
    <subcellularLocation>
        <location evidence="1">Membrane</location>
        <topology evidence="1">Single-pass membrane protein</topology>
    </subcellularLocation>
</comment>
<evidence type="ECO:0000256" key="5">
    <source>
        <dbReference type="ARBA" id="ARBA00023136"/>
    </source>
</evidence>
<keyword evidence="4 8" id="KW-1133">Transmembrane helix</keyword>
<dbReference type="InterPro" id="IPR050739">
    <property type="entry name" value="MFP"/>
</dbReference>
<dbReference type="InterPro" id="IPR058982">
    <property type="entry name" value="Beta-barrel_AprE"/>
</dbReference>
<dbReference type="InterPro" id="IPR058781">
    <property type="entry name" value="HH_AprE-like"/>
</dbReference>
<dbReference type="PANTHER" id="PTHR30386">
    <property type="entry name" value="MEMBRANE FUSION SUBUNIT OF EMRAB-TOLC MULTIDRUG EFFLUX PUMP"/>
    <property type="match status" value="1"/>
</dbReference>
<dbReference type="Gene3D" id="2.40.30.170">
    <property type="match status" value="1"/>
</dbReference>
<keyword evidence="11" id="KW-0614">Plasmid</keyword>
<dbReference type="PANTHER" id="PTHR30386:SF26">
    <property type="entry name" value="TRANSPORT PROTEIN COMB"/>
    <property type="match status" value="1"/>
</dbReference>
<evidence type="ECO:0000259" key="10">
    <source>
        <dbReference type="Pfam" id="PF26002"/>
    </source>
</evidence>